<comment type="caution">
    <text evidence="2">The sequence shown here is derived from an EMBL/GenBank/DDBJ whole genome shotgun (WGS) entry which is preliminary data.</text>
</comment>
<dbReference type="EMBL" id="VDDA01000001">
    <property type="protein sequence ID" value="TNC16404.1"/>
    <property type="molecule type" value="Genomic_DNA"/>
</dbReference>
<evidence type="ECO:0000256" key="1">
    <source>
        <dbReference type="SAM" id="MobiDB-lite"/>
    </source>
</evidence>
<dbReference type="AlphaFoldDB" id="A0A5C4LRF6"/>
<organism evidence="2 3">
    <name type="scientific">Methylobacterium terricola</name>
    <dbReference type="NCBI Taxonomy" id="2583531"/>
    <lineage>
        <taxon>Bacteria</taxon>
        <taxon>Pseudomonadati</taxon>
        <taxon>Pseudomonadota</taxon>
        <taxon>Alphaproteobacteria</taxon>
        <taxon>Hyphomicrobiales</taxon>
        <taxon>Methylobacteriaceae</taxon>
        <taxon>Methylobacterium</taxon>
    </lineage>
</organism>
<dbReference type="InterPro" id="IPR025048">
    <property type="entry name" value="DUF3987"/>
</dbReference>
<feature type="region of interest" description="Disordered" evidence="1">
    <location>
        <begin position="1"/>
        <end position="33"/>
    </location>
</feature>
<proteinExistence type="predicted"/>
<dbReference type="OrthoDB" id="5453446at2"/>
<dbReference type="Proteomes" id="UP000305267">
    <property type="component" value="Unassembled WGS sequence"/>
</dbReference>
<dbReference type="Pfam" id="PF13148">
    <property type="entry name" value="DUF3987"/>
    <property type="match status" value="1"/>
</dbReference>
<gene>
    <name evidence="2" type="ORF">FF100_03930</name>
</gene>
<reference evidence="2 3" key="1">
    <citation type="submission" date="2019-06" db="EMBL/GenBank/DDBJ databases">
        <title>Genome of Methylobacterium sp. 17Sr1-39.</title>
        <authorList>
            <person name="Seo T."/>
        </authorList>
    </citation>
    <scope>NUCLEOTIDE SEQUENCE [LARGE SCALE GENOMIC DNA]</scope>
    <source>
        <strain evidence="2 3">17Sr1-39</strain>
    </source>
</reference>
<keyword evidence="3" id="KW-1185">Reference proteome</keyword>
<name>A0A5C4LRF6_9HYPH</name>
<sequence>MTFNGKHPIEADSEAYERSPFAPASYQDQDDPDAWGEADISYLGTGRRPAPAFPLTVLGPWADWVEMKARGACAPPDYVAVALMACTGAAIANVRWPLAGATWSEPPILWCAEVGAPSSSKSPSMDAAFGLVRHAEDLMAADFDEVQTDFATRKQAAEARNEAWKADVKAAIKAGENPPPQPRDAAEPAAPIRPRIRVADVTAEKLGMLAAGLPRGLLLVRDELSGFIGGLDRYSTGGSDRAFAIEMYGGRSYVVDRVKNPEPVNIRHLSVGVLGGIQPERLSAIIEGPDDGLAARLLWCWPDASPDFRLARELHDDGPMQAAFARLTGLAMDADRFGNLEPKLLRLTREAEDILEAFAREMARRAHEATGLFAGTLGKARGHALRIATVIDHLWWCARQEAEPEEIGASAMRCAVELLQAYFIPMAERVYGDASIPTAERQAIYLARHLRRTGRTDFVARDLRREIGGPLREADQMNSACDGLVEANLIRPRFTRAGPTKGKAAKRYQVNPVVFARLS</sequence>
<dbReference type="RefSeq" id="WP_139034216.1">
    <property type="nucleotide sequence ID" value="NZ_VDDA01000001.1"/>
</dbReference>
<accession>A0A5C4LRF6</accession>
<evidence type="ECO:0000313" key="3">
    <source>
        <dbReference type="Proteomes" id="UP000305267"/>
    </source>
</evidence>
<protein>
    <submittedName>
        <fullName evidence="2">DUF3987 domain-containing protein</fullName>
    </submittedName>
</protein>
<evidence type="ECO:0000313" key="2">
    <source>
        <dbReference type="EMBL" id="TNC16404.1"/>
    </source>
</evidence>